<evidence type="ECO:0000256" key="1">
    <source>
        <dbReference type="SAM" id="MobiDB-lite"/>
    </source>
</evidence>
<proteinExistence type="predicted"/>
<dbReference type="Proteomes" id="UP000095280">
    <property type="component" value="Unplaced"/>
</dbReference>
<evidence type="ECO:0000313" key="2">
    <source>
        <dbReference type="Proteomes" id="UP000095280"/>
    </source>
</evidence>
<dbReference type="AlphaFoldDB" id="A0A1I8FKI8"/>
<dbReference type="WBParaSite" id="maker-unitig_38768-snap-gene-0.1-mRNA-1">
    <property type="protein sequence ID" value="maker-unitig_38768-snap-gene-0.1-mRNA-1"/>
    <property type="gene ID" value="maker-unitig_38768-snap-gene-0.1"/>
</dbReference>
<name>A0A1I8FKI8_9PLAT</name>
<sequence length="197" mass="20904">VHSAASPKSAGGAGAGAKHSASGSAKPGRKPQSAPMVRKPTRSDQPSQSSALSFAFRRWSQIKQRCPFDRCGPRRRLVRAPAVAARLSEAQQSSRSSRRPLTAQEDGVIRMHLRGPAFESVRSIANLVEQLRDCEAGRAPPREAQTGVGLPATARRGLLAPTCTLCQPAGEMGYFIASVVVFTTLKRACQGTNTGAQ</sequence>
<feature type="compositionally biased region" description="Low complexity" evidence="1">
    <location>
        <begin position="1"/>
        <end position="26"/>
    </location>
</feature>
<feature type="region of interest" description="Disordered" evidence="1">
    <location>
        <begin position="1"/>
        <end position="51"/>
    </location>
</feature>
<reference evidence="3" key="1">
    <citation type="submission" date="2016-11" db="UniProtKB">
        <authorList>
            <consortium name="WormBaseParasite"/>
        </authorList>
    </citation>
    <scope>IDENTIFICATION</scope>
</reference>
<protein>
    <submittedName>
        <fullName evidence="3">Doublecortin domain-containing protein</fullName>
    </submittedName>
</protein>
<accession>A0A1I8FKI8</accession>
<organism evidence="2 3">
    <name type="scientific">Macrostomum lignano</name>
    <dbReference type="NCBI Taxonomy" id="282301"/>
    <lineage>
        <taxon>Eukaryota</taxon>
        <taxon>Metazoa</taxon>
        <taxon>Spiralia</taxon>
        <taxon>Lophotrochozoa</taxon>
        <taxon>Platyhelminthes</taxon>
        <taxon>Rhabditophora</taxon>
        <taxon>Macrostomorpha</taxon>
        <taxon>Macrostomida</taxon>
        <taxon>Macrostomidae</taxon>
        <taxon>Macrostomum</taxon>
    </lineage>
</organism>
<evidence type="ECO:0000313" key="3">
    <source>
        <dbReference type="WBParaSite" id="maker-unitig_38768-snap-gene-0.1-mRNA-1"/>
    </source>
</evidence>
<keyword evidence="2" id="KW-1185">Reference proteome</keyword>